<dbReference type="AlphaFoldDB" id="A0A9E7GJ11"/>
<accession>A0A9E7GJ11</accession>
<dbReference type="Proteomes" id="UP001055439">
    <property type="component" value="Chromosome 6"/>
</dbReference>
<organism evidence="2 3">
    <name type="scientific">Musa troglodytarum</name>
    <name type="common">fe'i banana</name>
    <dbReference type="NCBI Taxonomy" id="320322"/>
    <lineage>
        <taxon>Eukaryota</taxon>
        <taxon>Viridiplantae</taxon>
        <taxon>Streptophyta</taxon>
        <taxon>Embryophyta</taxon>
        <taxon>Tracheophyta</taxon>
        <taxon>Spermatophyta</taxon>
        <taxon>Magnoliopsida</taxon>
        <taxon>Liliopsida</taxon>
        <taxon>Zingiberales</taxon>
        <taxon>Musaceae</taxon>
        <taxon>Musa</taxon>
    </lineage>
</organism>
<reference evidence="2" key="1">
    <citation type="submission" date="2022-05" db="EMBL/GenBank/DDBJ databases">
        <title>The Musa troglodytarum L. genome provides insights into the mechanism of non-climacteric behaviour and enrichment of carotenoids.</title>
        <authorList>
            <person name="Wang J."/>
        </authorList>
    </citation>
    <scope>NUCLEOTIDE SEQUENCE</scope>
    <source>
        <tissue evidence="2">Leaf</tissue>
    </source>
</reference>
<gene>
    <name evidence="2" type="ORF">MUK42_35370</name>
</gene>
<evidence type="ECO:0000256" key="1">
    <source>
        <dbReference type="SAM" id="MobiDB-lite"/>
    </source>
</evidence>
<evidence type="ECO:0000313" key="3">
    <source>
        <dbReference type="Proteomes" id="UP001055439"/>
    </source>
</evidence>
<proteinExistence type="predicted"/>
<protein>
    <submittedName>
        <fullName evidence="2">Uncharacterized protein</fullName>
    </submittedName>
</protein>
<feature type="region of interest" description="Disordered" evidence="1">
    <location>
        <begin position="1"/>
        <end position="36"/>
    </location>
</feature>
<name>A0A9E7GJ11_9LILI</name>
<sequence length="94" mass="10255">MINLSLQAHRPDEPAVTSAPWARRQQQQEEVGPPTAATEPFAAVSILRSVFFTPSLGYLPPCNTFNLVSDEATGHQTRRDNGKATAAWSVVFMA</sequence>
<dbReference type="EMBL" id="CP097508">
    <property type="protein sequence ID" value="URE13933.1"/>
    <property type="molecule type" value="Genomic_DNA"/>
</dbReference>
<keyword evidence="3" id="KW-1185">Reference proteome</keyword>
<evidence type="ECO:0000313" key="2">
    <source>
        <dbReference type="EMBL" id="URE13933.1"/>
    </source>
</evidence>